<organism evidence="1 2">
    <name type="scientific">Amborella trichopoda</name>
    <dbReference type="NCBI Taxonomy" id="13333"/>
    <lineage>
        <taxon>Eukaryota</taxon>
        <taxon>Viridiplantae</taxon>
        <taxon>Streptophyta</taxon>
        <taxon>Embryophyta</taxon>
        <taxon>Tracheophyta</taxon>
        <taxon>Spermatophyta</taxon>
        <taxon>Magnoliopsida</taxon>
        <taxon>Amborellales</taxon>
        <taxon>Amborellaceae</taxon>
        <taxon>Amborella</taxon>
    </lineage>
</organism>
<gene>
    <name evidence="1" type="ORF">AMTR_s00064p00199680</name>
</gene>
<name>U5DHA1_AMBTC</name>
<sequence>MTLVASDIVQRFNGNAVLGLDRLPIAREFCKGTGLGGAKVGVGGGQADEKMRGSWAERLFEIFDVRAAK</sequence>
<dbReference type="HOGENOM" id="CLU_2779244_0_0_1"/>
<reference evidence="2" key="1">
    <citation type="journal article" date="2013" name="Science">
        <title>The Amborella genome and the evolution of flowering plants.</title>
        <authorList>
            <consortium name="Amborella Genome Project"/>
        </authorList>
    </citation>
    <scope>NUCLEOTIDE SEQUENCE [LARGE SCALE GENOMIC DNA]</scope>
</reference>
<protein>
    <submittedName>
        <fullName evidence="1">Uncharacterized protein</fullName>
    </submittedName>
</protein>
<evidence type="ECO:0000313" key="2">
    <source>
        <dbReference type="Proteomes" id="UP000017836"/>
    </source>
</evidence>
<keyword evidence="2" id="KW-1185">Reference proteome</keyword>
<dbReference type="EMBL" id="KI392064">
    <property type="protein sequence ID" value="ERN19838.1"/>
    <property type="molecule type" value="Genomic_DNA"/>
</dbReference>
<dbReference type="AlphaFoldDB" id="U5DHA1"/>
<proteinExistence type="predicted"/>
<evidence type="ECO:0000313" key="1">
    <source>
        <dbReference type="EMBL" id="ERN19838.1"/>
    </source>
</evidence>
<dbReference type="Proteomes" id="UP000017836">
    <property type="component" value="Unassembled WGS sequence"/>
</dbReference>
<accession>U5DHA1</accession>
<dbReference type="Gramene" id="ERN19838">
    <property type="protein sequence ID" value="ERN19838"/>
    <property type="gene ID" value="AMTR_s00064p00199680"/>
</dbReference>